<dbReference type="InterPro" id="IPR015422">
    <property type="entry name" value="PyrdxlP-dep_Trfase_small"/>
</dbReference>
<organism evidence="3 4">
    <name type="scientific">Geotalea uraniireducens</name>
    <dbReference type="NCBI Taxonomy" id="351604"/>
    <lineage>
        <taxon>Bacteria</taxon>
        <taxon>Pseudomonadati</taxon>
        <taxon>Thermodesulfobacteriota</taxon>
        <taxon>Desulfuromonadia</taxon>
        <taxon>Geobacterales</taxon>
        <taxon>Geobacteraceae</taxon>
        <taxon>Geotalea</taxon>
    </lineage>
</organism>
<gene>
    <name evidence="3" type="ORF">GURASL_19770</name>
</gene>
<keyword evidence="4" id="KW-1185">Reference proteome</keyword>
<name>A0ABM8ELG6_9BACT</name>
<dbReference type="EMBL" id="AP027151">
    <property type="protein sequence ID" value="BDV43054.1"/>
    <property type="molecule type" value="Genomic_DNA"/>
</dbReference>
<dbReference type="Pfam" id="PF01041">
    <property type="entry name" value="DegT_DnrJ_EryC1"/>
    <property type="match status" value="2"/>
</dbReference>
<dbReference type="Gene3D" id="3.40.640.10">
    <property type="entry name" value="Type I PLP-dependent aspartate aminotransferase-like (Major domain)"/>
    <property type="match status" value="1"/>
</dbReference>
<dbReference type="Gene3D" id="3.90.1150.10">
    <property type="entry name" value="Aspartate Aminotransferase, domain 1"/>
    <property type="match status" value="1"/>
</dbReference>
<dbReference type="RefSeq" id="WP_281999170.1">
    <property type="nucleotide sequence ID" value="NZ_AP027151.1"/>
</dbReference>
<dbReference type="InterPro" id="IPR000653">
    <property type="entry name" value="DegT/StrS_aminotransferase"/>
</dbReference>
<evidence type="ECO:0000256" key="2">
    <source>
        <dbReference type="RuleBase" id="RU004508"/>
    </source>
</evidence>
<keyword evidence="2" id="KW-0663">Pyridoxal phosphate</keyword>
<dbReference type="InterPro" id="IPR015424">
    <property type="entry name" value="PyrdxlP-dep_Trfase"/>
</dbReference>
<dbReference type="Proteomes" id="UP001317705">
    <property type="component" value="Chromosome"/>
</dbReference>
<sequence length="390" mass="43800">MKRHEIIKSFPALDLRRLLGRRPAADPLLGRERVRFYSSGRAALYHIVKSLDGGTRDTFLLPAYHCGVEVEAVLRAGKNVDFYRIKRNLGVDLEHLRSRIDSRTRGIVVAHYFGFPQEMAPLAELCRQRGIMLIEDCAHALYSQDAAGAWLGTGGDFALFSMRKTSFLPNGGAVLVNGSELPLPAQGKSYADFSLYKSTIKAVLEHEMSRQGGVARLCRLILDSYGRRGEQSVDSGPAAEIDDRRWYYDVPMYHYENDIARISLLLAGLDDIRSIIDRRRENYRRLAELLAARFRTQFVFPELPAGVCPLCFPLFVPQRDQVVAEMAARGVEPFVFGRLLHPLIADDQFPEAHYLADSIVGLPLHQQLGRQEMERVAAVFAEAATGDLPQ</sequence>
<evidence type="ECO:0008006" key="5">
    <source>
        <dbReference type="Google" id="ProtNLM"/>
    </source>
</evidence>
<accession>A0ABM8ELG6</accession>
<dbReference type="PANTHER" id="PTHR30244">
    <property type="entry name" value="TRANSAMINASE"/>
    <property type="match status" value="1"/>
</dbReference>
<dbReference type="InterPro" id="IPR015421">
    <property type="entry name" value="PyrdxlP-dep_Trfase_major"/>
</dbReference>
<comment type="similarity">
    <text evidence="1 2">Belongs to the DegT/DnrJ/EryC1 family.</text>
</comment>
<evidence type="ECO:0000256" key="1">
    <source>
        <dbReference type="ARBA" id="ARBA00037999"/>
    </source>
</evidence>
<proteinExistence type="inferred from homology"/>
<evidence type="ECO:0000313" key="4">
    <source>
        <dbReference type="Proteomes" id="UP001317705"/>
    </source>
</evidence>
<evidence type="ECO:0000313" key="3">
    <source>
        <dbReference type="EMBL" id="BDV43054.1"/>
    </source>
</evidence>
<dbReference type="PANTHER" id="PTHR30244:SF34">
    <property type="entry name" value="DTDP-4-AMINO-4,6-DIDEOXYGALACTOSE TRANSAMINASE"/>
    <property type="match status" value="1"/>
</dbReference>
<reference evidence="3 4" key="1">
    <citation type="submission" date="2022-12" db="EMBL/GenBank/DDBJ databases">
        <title>Polyphasic characterization of Geotalea uranireducens NIT-SL11 newly isolated from a complex of sewage sludge and microbially reduced graphene oxide.</title>
        <authorList>
            <person name="Xie L."/>
            <person name="Yoshida N."/>
            <person name="Meng L."/>
        </authorList>
    </citation>
    <scope>NUCLEOTIDE SEQUENCE [LARGE SCALE GENOMIC DNA]</scope>
    <source>
        <strain evidence="3 4">NIT-SL11</strain>
    </source>
</reference>
<protein>
    <recommendedName>
        <fullName evidence="5">DegT/DnrJ/EryC1/StrS aminotransferase</fullName>
    </recommendedName>
</protein>
<dbReference type="SUPFAM" id="SSF53383">
    <property type="entry name" value="PLP-dependent transferases"/>
    <property type="match status" value="1"/>
</dbReference>